<reference evidence="2" key="1">
    <citation type="submission" date="2022-03" db="EMBL/GenBank/DDBJ databases">
        <authorList>
            <person name="Alioto T."/>
            <person name="Alioto T."/>
            <person name="Gomez Garrido J."/>
        </authorList>
    </citation>
    <scope>NUCLEOTIDE SEQUENCE</scope>
</reference>
<dbReference type="InterPro" id="IPR042566">
    <property type="entry name" value="L1_C"/>
</dbReference>
<feature type="compositionally biased region" description="Basic residues" evidence="1">
    <location>
        <begin position="1"/>
        <end position="10"/>
    </location>
</feature>
<evidence type="ECO:0000313" key="2">
    <source>
        <dbReference type="EMBL" id="CAH2311978.1"/>
    </source>
</evidence>
<protein>
    <submittedName>
        <fullName evidence="2">Uncharacterized protein</fullName>
    </submittedName>
</protein>
<organism evidence="2 3">
    <name type="scientific">Pelobates cultripes</name>
    <name type="common">Western spadefoot toad</name>
    <dbReference type="NCBI Taxonomy" id="61616"/>
    <lineage>
        <taxon>Eukaryota</taxon>
        <taxon>Metazoa</taxon>
        <taxon>Chordata</taxon>
        <taxon>Craniata</taxon>
        <taxon>Vertebrata</taxon>
        <taxon>Euteleostomi</taxon>
        <taxon>Amphibia</taxon>
        <taxon>Batrachia</taxon>
        <taxon>Anura</taxon>
        <taxon>Pelobatoidea</taxon>
        <taxon>Pelobatidae</taxon>
        <taxon>Pelobates</taxon>
    </lineage>
</organism>
<sequence>MAQQRGKKSAHKAEKINFFGHKSHQEPEEARAWSQDGGSATDSPENTAALQENIPTDMLLVDRIHRLPRPRFLPETAPRDVLLRMHYYHIKELILKSSRNKATPLEGYPNLLIFADLSASTLRRRKEFAQVANSMRAHGLRFRWGFPTKMLVTKDNTTQVITSPEDGLRKLQSWGFMHQRPEPHTPPARRIPLDWHKA</sequence>
<evidence type="ECO:0000313" key="3">
    <source>
        <dbReference type="Proteomes" id="UP001295444"/>
    </source>
</evidence>
<feature type="region of interest" description="Disordered" evidence="1">
    <location>
        <begin position="178"/>
        <end position="198"/>
    </location>
</feature>
<dbReference type="InterPro" id="IPR004244">
    <property type="entry name" value="Transposase_22"/>
</dbReference>
<proteinExistence type="predicted"/>
<accession>A0AAD1WL81</accession>
<feature type="region of interest" description="Disordered" evidence="1">
    <location>
        <begin position="1"/>
        <end position="46"/>
    </location>
</feature>
<dbReference type="AlphaFoldDB" id="A0AAD1WL81"/>
<evidence type="ECO:0000256" key="1">
    <source>
        <dbReference type="SAM" id="MobiDB-lite"/>
    </source>
</evidence>
<dbReference type="PANTHER" id="PTHR11505">
    <property type="entry name" value="L1 TRANSPOSABLE ELEMENT-RELATED"/>
    <property type="match status" value="1"/>
</dbReference>
<dbReference type="Gene3D" id="3.30.250.20">
    <property type="entry name" value="L1 transposable element, C-terminal domain"/>
    <property type="match status" value="1"/>
</dbReference>
<keyword evidence="3" id="KW-1185">Reference proteome</keyword>
<feature type="compositionally biased region" description="Polar residues" evidence="1">
    <location>
        <begin position="36"/>
        <end position="46"/>
    </location>
</feature>
<name>A0AAD1WL81_PELCU</name>
<gene>
    <name evidence="2" type="ORF">PECUL_23A048272</name>
</gene>
<dbReference type="Proteomes" id="UP001295444">
    <property type="component" value="Chromosome 08"/>
</dbReference>
<dbReference type="Gene3D" id="3.30.70.1820">
    <property type="entry name" value="L1 transposable element, RRM domain"/>
    <property type="match status" value="1"/>
</dbReference>
<dbReference type="EMBL" id="OW240919">
    <property type="protein sequence ID" value="CAH2311978.1"/>
    <property type="molecule type" value="Genomic_DNA"/>
</dbReference>